<evidence type="ECO:0000313" key="2">
    <source>
        <dbReference type="Proteomes" id="UP000554482"/>
    </source>
</evidence>
<dbReference type="Proteomes" id="UP000554482">
    <property type="component" value="Unassembled WGS sequence"/>
</dbReference>
<name>A0A7J6W1S2_THATH</name>
<gene>
    <name evidence="1" type="ORF">FRX31_019358</name>
</gene>
<evidence type="ECO:0000313" key="1">
    <source>
        <dbReference type="EMBL" id="KAF5191053.1"/>
    </source>
</evidence>
<keyword evidence="2" id="KW-1185">Reference proteome</keyword>
<organism evidence="1 2">
    <name type="scientific">Thalictrum thalictroides</name>
    <name type="common">Rue-anemone</name>
    <name type="synonym">Anemone thalictroides</name>
    <dbReference type="NCBI Taxonomy" id="46969"/>
    <lineage>
        <taxon>Eukaryota</taxon>
        <taxon>Viridiplantae</taxon>
        <taxon>Streptophyta</taxon>
        <taxon>Embryophyta</taxon>
        <taxon>Tracheophyta</taxon>
        <taxon>Spermatophyta</taxon>
        <taxon>Magnoliopsida</taxon>
        <taxon>Ranunculales</taxon>
        <taxon>Ranunculaceae</taxon>
        <taxon>Thalictroideae</taxon>
        <taxon>Thalictrum</taxon>
    </lineage>
</organism>
<dbReference type="EMBL" id="JABWDY010023282">
    <property type="protein sequence ID" value="KAF5191053.1"/>
    <property type="molecule type" value="Genomic_DNA"/>
</dbReference>
<protein>
    <submittedName>
        <fullName evidence="1">Uncharacterized protein</fullName>
    </submittedName>
</protein>
<reference evidence="1 2" key="1">
    <citation type="submission" date="2020-06" db="EMBL/GenBank/DDBJ databases">
        <title>Transcriptomic and genomic resources for Thalictrum thalictroides and T. hernandezii: Facilitating candidate gene discovery in an emerging model plant lineage.</title>
        <authorList>
            <person name="Arias T."/>
            <person name="Riano-Pachon D.M."/>
            <person name="Di Stilio V.S."/>
        </authorList>
    </citation>
    <scope>NUCLEOTIDE SEQUENCE [LARGE SCALE GENOMIC DNA]</scope>
    <source>
        <strain evidence="2">cv. WT478/WT964</strain>
        <tissue evidence="1">Leaves</tissue>
    </source>
</reference>
<sequence>MVAIWIRNMITHEEKDLNAKFCEKIIEDQVKVMSRLSKAANYNNLQELKVTREWQIVLKPQPAPNITVFLEAL</sequence>
<accession>A0A7J6W1S2</accession>
<comment type="caution">
    <text evidence="1">The sequence shown here is derived from an EMBL/GenBank/DDBJ whole genome shotgun (WGS) entry which is preliminary data.</text>
</comment>
<proteinExistence type="predicted"/>
<dbReference type="AlphaFoldDB" id="A0A7J6W1S2"/>